<dbReference type="Proteomes" id="UP001519342">
    <property type="component" value="Unassembled WGS sequence"/>
</dbReference>
<name>A0ABS4GG36_9FIRM</name>
<dbReference type="Pfam" id="PF09084">
    <property type="entry name" value="NMT1"/>
    <property type="match status" value="1"/>
</dbReference>
<evidence type="ECO:0000259" key="3">
    <source>
        <dbReference type="Pfam" id="PF09084"/>
    </source>
</evidence>
<dbReference type="PANTHER" id="PTHR30024">
    <property type="entry name" value="ALIPHATIC SULFONATES-BINDING PROTEIN-RELATED"/>
    <property type="match status" value="1"/>
</dbReference>
<evidence type="ECO:0000256" key="2">
    <source>
        <dbReference type="SAM" id="SignalP"/>
    </source>
</evidence>
<dbReference type="InterPro" id="IPR015168">
    <property type="entry name" value="SsuA/THI5"/>
</dbReference>
<dbReference type="Gene3D" id="3.40.190.10">
    <property type="entry name" value="Periplasmic binding protein-like II"/>
    <property type="match status" value="2"/>
</dbReference>
<dbReference type="RefSeq" id="WP_209512383.1">
    <property type="nucleotide sequence ID" value="NZ_JAGGKS010000007.1"/>
</dbReference>
<dbReference type="EMBL" id="JAGGKS010000007">
    <property type="protein sequence ID" value="MBP1926661.1"/>
    <property type="molecule type" value="Genomic_DNA"/>
</dbReference>
<dbReference type="PROSITE" id="PS51257">
    <property type="entry name" value="PROKAR_LIPOPROTEIN"/>
    <property type="match status" value="1"/>
</dbReference>
<sequence>MKKISLLLVIVLILSVLVGCTQTEEKAPEENTPTETVQPEEPTQPNEPINVTIAGLNGPTSIGMIKMIDEKALNSDEYKVEYIAESAPDALTGKIISGEIQISSVPINLASVLYNKTGGAVQIMALNTVGNIFIVGTDEVSSMKDLEGKTLGMSAKGSTPDFIMNYLLKQNELDGKVELDYSLDHPTLAQSVIATDTKIALLPQPFVTQVMMKNADVNMLIDLNKEWEDATNGESEIYTGCIIVNKEFAANNKEFVAEFLKQYETSVNWVNENPSDASVLVEKNEIMPSAALVEKAIPYCGITYKFANDAKESINSFYKILFDSNPASVGGNLPDEGFYYSE</sequence>
<feature type="compositionally biased region" description="Low complexity" evidence="1">
    <location>
        <begin position="30"/>
        <end position="46"/>
    </location>
</feature>
<gene>
    <name evidence="4" type="ORF">J2Z76_002530</name>
</gene>
<dbReference type="PIRSF" id="PIRSF027386">
    <property type="entry name" value="UCP027386_ABC_sbc_TM0202"/>
    <property type="match status" value="1"/>
</dbReference>
<reference evidence="4 5" key="1">
    <citation type="submission" date="2021-03" db="EMBL/GenBank/DDBJ databases">
        <title>Genomic Encyclopedia of Type Strains, Phase IV (KMG-IV): sequencing the most valuable type-strain genomes for metagenomic binning, comparative biology and taxonomic classification.</title>
        <authorList>
            <person name="Goeker M."/>
        </authorList>
    </citation>
    <scope>NUCLEOTIDE SEQUENCE [LARGE SCALE GENOMIC DNA]</scope>
    <source>
        <strain evidence="4 5">DSM 24004</strain>
    </source>
</reference>
<proteinExistence type="predicted"/>
<feature type="signal peptide" evidence="2">
    <location>
        <begin position="1"/>
        <end position="23"/>
    </location>
</feature>
<evidence type="ECO:0000313" key="5">
    <source>
        <dbReference type="Proteomes" id="UP001519342"/>
    </source>
</evidence>
<feature type="domain" description="SsuA/THI5-like" evidence="3">
    <location>
        <begin position="127"/>
        <end position="277"/>
    </location>
</feature>
<keyword evidence="2" id="KW-0732">Signal</keyword>
<dbReference type="InterPro" id="IPR027024">
    <property type="entry name" value="UCP027386_ABC_sbc_TM0202"/>
</dbReference>
<accession>A0ABS4GG36</accession>
<evidence type="ECO:0000256" key="1">
    <source>
        <dbReference type="SAM" id="MobiDB-lite"/>
    </source>
</evidence>
<protein>
    <submittedName>
        <fullName evidence="4">NitT/TauT family transport system substrate-binding protein</fullName>
    </submittedName>
</protein>
<feature type="chain" id="PRO_5046150740" evidence="2">
    <location>
        <begin position="24"/>
        <end position="342"/>
    </location>
</feature>
<organism evidence="4 5">
    <name type="scientific">Sedimentibacter acidaminivorans</name>
    <dbReference type="NCBI Taxonomy" id="913099"/>
    <lineage>
        <taxon>Bacteria</taxon>
        <taxon>Bacillati</taxon>
        <taxon>Bacillota</taxon>
        <taxon>Tissierellia</taxon>
        <taxon>Sedimentibacter</taxon>
    </lineage>
</organism>
<dbReference type="SUPFAM" id="SSF53850">
    <property type="entry name" value="Periplasmic binding protein-like II"/>
    <property type="match status" value="1"/>
</dbReference>
<evidence type="ECO:0000313" key="4">
    <source>
        <dbReference type="EMBL" id="MBP1926661.1"/>
    </source>
</evidence>
<comment type="caution">
    <text evidence="4">The sequence shown here is derived from an EMBL/GenBank/DDBJ whole genome shotgun (WGS) entry which is preliminary data.</text>
</comment>
<dbReference type="PANTHER" id="PTHR30024:SF46">
    <property type="entry name" value="ABC TRANSPORTER, SUBSTRATE-BINDING LIPOPROTEIN"/>
    <property type="match status" value="1"/>
</dbReference>
<feature type="region of interest" description="Disordered" evidence="1">
    <location>
        <begin position="23"/>
        <end position="46"/>
    </location>
</feature>
<keyword evidence="5" id="KW-1185">Reference proteome</keyword>